<evidence type="ECO:0000313" key="2">
    <source>
        <dbReference type="EMBL" id="KAG5832213.1"/>
    </source>
</evidence>
<dbReference type="InterPro" id="IPR029365">
    <property type="entry name" value="TMEM238"/>
</dbReference>
<proteinExistence type="predicted"/>
<dbReference type="Pfam" id="PF15125">
    <property type="entry name" value="TMEM238"/>
    <property type="match status" value="1"/>
</dbReference>
<gene>
    <name evidence="2" type="ORF">ANANG_G00288710</name>
</gene>
<evidence type="ECO:0008006" key="4">
    <source>
        <dbReference type="Google" id="ProtNLM"/>
    </source>
</evidence>
<comment type="caution">
    <text evidence="2">The sequence shown here is derived from an EMBL/GenBank/DDBJ whole genome shotgun (WGS) entry which is preliminary data.</text>
</comment>
<reference evidence="2" key="1">
    <citation type="submission" date="2021-01" db="EMBL/GenBank/DDBJ databases">
        <title>A chromosome-scale assembly of European eel, Anguilla anguilla.</title>
        <authorList>
            <person name="Henkel C."/>
            <person name="Jong-Raadsen S.A."/>
            <person name="Dufour S."/>
            <person name="Weltzien F.-A."/>
            <person name="Palstra A.P."/>
            <person name="Pelster B."/>
            <person name="Spaink H.P."/>
            <person name="Van Den Thillart G.E."/>
            <person name="Jansen H."/>
            <person name="Zahm M."/>
            <person name="Klopp C."/>
            <person name="Cedric C."/>
            <person name="Louis A."/>
            <person name="Berthelot C."/>
            <person name="Parey E."/>
            <person name="Roest Crollius H."/>
            <person name="Montfort J."/>
            <person name="Robinson-Rechavi M."/>
            <person name="Bucao C."/>
            <person name="Bouchez O."/>
            <person name="Gislard M."/>
            <person name="Lluch J."/>
            <person name="Milhes M."/>
            <person name="Lampietro C."/>
            <person name="Lopez Roques C."/>
            <person name="Donnadieu C."/>
            <person name="Braasch I."/>
            <person name="Desvignes T."/>
            <person name="Postlethwait J."/>
            <person name="Bobe J."/>
            <person name="Guiguen Y."/>
            <person name="Dirks R."/>
        </authorList>
    </citation>
    <scope>NUCLEOTIDE SEQUENCE</scope>
    <source>
        <strain evidence="2">Tag_6206</strain>
        <tissue evidence="2">Liver</tissue>
    </source>
</reference>
<dbReference type="PANTHER" id="PTHR28613:SF9">
    <property type="entry name" value="TRANSMEMBRANE PROTEIN 238"/>
    <property type="match status" value="1"/>
</dbReference>
<dbReference type="PANTHER" id="PTHR28613">
    <property type="entry name" value="SI:CH211-232M10.4-RELATED"/>
    <property type="match status" value="1"/>
</dbReference>
<keyword evidence="1" id="KW-1133">Transmembrane helix</keyword>
<evidence type="ECO:0000313" key="3">
    <source>
        <dbReference type="Proteomes" id="UP001044222"/>
    </source>
</evidence>
<accession>A0A9D3RJ54</accession>
<dbReference type="AlphaFoldDB" id="A0A9D3RJ54"/>
<evidence type="ECO:0000256" key="1">
    <source>
        <dbReference type="SAM" id="Phobius"/>
    </source>
</evidence>
<sequence>METKLRGLGRCSCAFWLAVAFDTFGLIVLMTGVFGDLFFYDFLIYAGAIIIFLSLIWWVFWYTGNIEVPPEELEDDVGLLKRDRAAAGTLMPCPDSLYKPRVARRKDQRRFPWVGVTTCTQYQRLWTASRHPSPLRKLRLYEPLKLK</sequence>
<organism evidence="2 3">
    <name type="scientific">Anguilla anguilla</name>
    <name type="common">European freshwater eel</name>
    <name type="synonym">Muraena anguilla</name>
    <dbReference type="NCBI Taxonomy" id="7936"/>
    <lineage>
        <taxon>Eukaryota</taxon>
        <taxon>Metazoa</taxon>
        <taxon>Chordata</taxon>
        <taxon>Craniata</taxon>
        <taxon>Vertebrata</taxon>
        <taxon>Euteleostomi</taxon>
        <taxon>Actinopterygii</taxon>
        <taxon>Neopterygii</taxon>
        <taxon>Teleostei</taxon>
        <taxon>Anguilliformes</taxon>
        <taxon>Anguillidae</taxon>
        <taxon>Anguilla</taxon>
    </lineage>
</organism>
<feature type="transmembrane region" description="Helical" evidence="1">
    <location>
        <begin position="42"/>
        <end position="61"/>
    </location>
</feature>
<dbReference type="EMBL" id="JAFIRN010000017">
    <property type="protein sequence ID" value="KAG5832213.1"/>
    <property type="molecule type" value="Genomic_DNA"/>
</dbReference>
<keyword evidence="1" id="KW-0472">Membrane</keyword>
<name>A0A9D3RJ54_ANGAN</name>
<keyword evidence="3" id="KW-1185">Reference proteome</keyword>
<feature type="transmembrane region" description="Helical" evidence="1">
    <location>
        <begin position="12"/>
        <end position="30"/>
    </location>
</feature>
<protein>
    <recommendedName>
        <fullName evidence="4">Transmembrane protein 238-like</fullName>
    </recommendedName>
</protein>
<keyword evidence="1" id="KW-0812">Transmembrane</keyword>
<dbReference type="Proteomes" id="UP001044222">
    <property type="component" value="Chromosome 17"/>
</dbReference>